<evidence type="ECO:0000256" key="1">
    <source>
        <dbReference type="SAM" id="Phobius"/>
    </source>
</evidence>
<accession>A0A841ARW9</accession>
<evidence type="ECO:0000313" key="2">
    <source>
        <dbReference type="EMBL" id="MBB5845048.1"/>
    </source>
</evidence>
<name>A0A841ARW9_9MICO</name>
<organism evidence="2 3">
    <name type="scientific">Conyzicola lurida</name>
    <dbReference type="NCBI Taxonomy" id="1172621"/>
    <lineage>
        <taxon>Bacteria</taxon>
        <taxon>Bacillati</taxon>
        <taxon>Actinomycetota</taxon>
        <taxon>Actinomycetes</taxon>
        <taxon>Micrococcales</taxon>
        <taxon>Microbacteriaceae</taxon>
        <taxon>Conyzicola</taxon>
    </lineage>
</organism>
<comment type="caution">
    <text evidence="2">The sequence shown here is derived from an EMBL/GenBank/DDBJ whole genome shotgun (WGS) entry which is preliminary data.</text>
</comment>
<keyword evidence="3" id="KW-1185">Reference proteome</keyword>
<keyword evidence="1" id="KW-1133">Transmembrane helix</keyword>
<dbReference type="Proteomes" id="UP000536685">
    <property type="component" value="Unassembled WGS sequence"/>
</dbReference>
<proteinExistence type="predicted"/>
<dbReference type="AlphaFoldDB" id="A0A841ARW9"/>
<feature type="transmembrane region" description="Helical" evidence="1">
    <location>
        <begin position="12"/>
        <end position="32"/>
    </location>
</feature>
<keyword evidence="1" id="KW-0472">Membrane</keyword>
<gene>
    <name evidence="2" type="ORF">HD599_003371</name>
</gene>
<dbReference type="EMBL" id="JACHMJ010000001">
    <property type="protein sequence ID" value="MBB5845048.1"/>
    <property type="molecule type" value="Genomic_DNA"/>
</dbReference>
<reference evidence="2 3" key="1">
    <citation type="submission" date="2020-08" db="EMBL/GenBank/DDBJ databases">
        <title>Sequencing the genomes of 1000 actinobacteria strains.</title>
        <authorList>
            <person name="Klenk H.-P."/>
        </authorList>
    </citation>
    <scope>NUCLEOTIDE SEQUENCE [LARGE SCALE GENOMIC DNA]</scope>
    <source>
        <strain evidence="2 3">DSM 105784</strain>
    </source>
</reference>
<sequence>MGWTVTPWLRKNWIGLVAVAVLLPATLGITFWQQWVGFFDSRPSAPIEVVGADTAHYGGTAWSLESVERISFSSAEGKEIGLPADTDLVVATLNVEPEEFDNDGKSFGCTVHLQELDGDTELLSIGDALLDPIDYSFPDDVEWGCNSEVTEPYLAQTIFIVPSGAGTDGTRLGMSVSVVDELPDYLRFTL</sequence>
<keyword evidence="1" id="KW-0812">Transmembrane</keyword>
<evidence type="ECO:0000313" key="3">
    <source>
        <dbReference type="Proteomes" id="UP000536685"/>
    </source>
</evidence>
<evidence type="ECO:0008006" key="4">
    <source>
        <dbReference type="Google" id="ProtNLM"/>
    </source>
</evidence>
<protein>
    <recommendedName>
        <fullName evidence="4">DUF4352 domain-containing protein</fullName>
    </recommendedName>
</protein>